<dbReference type="HOGENOM" id="CLU_1496172_0_0_1"/>
<dbReference type="InterPro" id="IPR036881">
    <property type="entry name" value="Glyco_hydro_3_C_sf"/>
</dbReference>
<dbReference type="eggNOG" id="ENOG502RVG0">
    <property type="taxonomic scope" value="Eukaryota"/>
</dbReference>
<evidence type="ECO:0000256" key="6">
    <source>
        <dbReference type="ARBA" id="ARBA00023295"/>
    </source>
</evidence>
<name>N1PCL0_DOTSN</name>
<gene>
    <name evidence="8" type="ORF">DOTSEDRAFT_56489</name>
</gene>
<dbReference type="PANTHER" id="PTHR30620">
    <property type="entry name" value="PERIPLASMIC BETA-GLUCOSIDASE-RELATED"/>
    <property type="match status" value="1"/>
</dbReference>
<proteinExistence type="inferred from homology"/>
<dbReference type="Gene3D" id="3.40.50.1700">
    <property type="entry name" value="Glycoside hydrolase family 3 C-terminal domain"/>
    <property type="match status" value="1"/>
</dbReference>
<feature type="compositionally biased region" description="Basic and acidic residues" evidence="7">
    <location>
        <begin position="15"/>
        <end position="27"/>
    </location>
</feature>
<accession>N1PCL0</accession>
<dbReference type="AlphaFoldDB" id="N1PCL0"/>
<protein>
    <recommendedName>
        <fullName evidence="3">beta-glucosidase</fullName>
        <ecNumber evidence="3">3.2.1.21</ecNumber>
    </recommendedName>
</protein>
<dbReference type="GO" id="GO:0008422">
    <property type="term" value="F:beta-glucosidase activity"/>
    <property type="evidence" value="ECO:0007669"/>
    <property type="project" value="UniProtKB-EC"/>
</dbReference>
<dbReference type="SUPFAM" id="SSF51445">
    <property type="entry name" value="(Trans)glycosidases"/>
    <property type="match status" value="1"/>
</dbReference>
<dbReference type="PANTHER" id="PTHR30620:SF16">
    <property type="entry name" value="LYSOSOMAL BETA GLUCOSIDASE"/>
    <property type="match status" value="1"/>
</dbReference>
<reference evidence="8 9" key="2">
    <citation type="journal article" date="2012" name="PLoS Pathog.">
        <title>Diverse lifestyles and strategies of plant pathogenesis encoded in the genomes of eighteen Dothideomycetes fungi.</title>
        <authorList>
            <person name="Ohm R.A."/>
            <person name="Feau N."/>
            <person name="Henrissat B."/>
            <person name="Schoch C.L."/>
            <person name="Horwitz B.A."/>
            <person name="Barry K.W."/>
            <person name="Condon B.J."/>
            <person name="Copeland A.C."/>
            <person name="Dhillon B."/>
            <person name="Glaser F."/>
            <person name="Hesse C.N."/>
            <person name="Kosti I."/>
            <person name="LaButti K."/>
            <person name="Lindquist E.A."/>
            <person name="Lucas S."/>
            <person name="Salamov A.A."/>
            <person name="Bradshaw R.E."/>
            <person name="Ciuffetti L."/>
            <person name="Hamelin R.C."/>
            <person name="Kema G.H.J."/>
            <person name="Lawrence C."/>
            <person name="Scott J.A."/>
            <person name="Spatafora J.W."/>
            <person name="Turgeon B.G."/>
            <person name="de Wit P.J.G.M."/>
            <person name="Zhong S."/>
            <person name="Goodwin S.B."/>
            <person name="Grigoriev I.V."/>
        </authorList>
    </citation>
    <scope>NUCLEOTIDE SEQUENCE [LARGE SCALE GENOMIC DNA]</scope>
    <source>
        <strain evidence="9">NZE10 / CBS 128990</strain>
    </source>
</reference>
<evidence type="ECO:0000256" key="2">
    <source>
        <dbReference type="ARBA" id="ARBA00005336"/>
    </source>
</evidence>
<evidence type="ECO:0000256" key="3">
    <source>
        <dbReference type="ARBA" id="ARBA00012744"/>
    </source>
</evidence>
<dbReference type="EMBL" id="KB446544">
    <property type="protein sequence ID" value="EME40253.1"/>
    <property type="molecule type" value="Genomic_DNA"/>
</dbReference>
<evidence type="ECO:0000256" key="7">
    <source>
        <dbReference type="SAM" id="MobiDB-lite"/>
    </source>
</evidence>
<reference evidence="9" key="1">
    <citation type="journal article" date="2012" name="PLoS Genet.">
        <title>The genomes of the fungal plant pathogens Cladosporium fulvum and Dothistroma septosporum reveal adaptation to different hosts and lifestyles but also signatures of common ancestry.</title>
        <authorList>
            <person name="de Wit P.J.G.M."/>
            <person name="van der Burgt A."/>
            <person name="Oekmen B."/>
            <person name="Stergiopoulos I."/>
            <person name="Abd-Elsalam K.A."/>
            <person name="Aerts A.L."/>
            <person name="Bahkali A.H."/>
            <person name="Beenen H.G."/>
            <person name="Chettri P."/>
            <person name="Cox M.P."/>
            <person name="Datema E."/>
            <person name="de Vries R.P."/>
            <person name="Dhillon B."/>
            <person name="Ganley A.R."/>
            <person name="Griffiths S.A."/>
            <person name="Guo Y."/>
            <person name="Hamelin R.C."/>
            <person name="Henrissat B."/>
            <person name="Kabir M.S."/>
            <person name="Jashni M.K."/>
            <person name="Kema G."/>
            <person name="Klaubauf S."/>
            <person name="Lapidus A."/>
            <person name="Levasseur A."/>
            <person name="Lindquist E."/>
            <person name="Mehrabi R."/>
            <person name="Ohm R.A."/>
            <person name="Owen T.J."/>
            <person name="Salamov A."/>
            <person name="Schwelm A."/>
            <person name="Schijlen E."/>
            <person name="Sun H."/>
            <person name="van den Burg H.A."/>
            <person name="van Ham R.C.H.J."/>
            <person name="Zhang S."/>
            <person name="Goodwin S.B."/>
            <person name="Grigoriev I.V."/>
            <person name="Collemare J."/>
            <person name="Bradshaw R.E."/>
        </authorList>
    </citation>
    <scope>NUCLEOTIDE SEQUENCE [LARGE SCALE GENOMIC DNA]</scope>
    <source>
        <strain evidence="9">NZE10 / CBS 128990</strain>
    </source>
</reference>
<keyword evidence="6" id="KW-0326">Glycosidase</keyword>
<dbReference type="InterPro" id="IPR017853">
    <property type="entry name" value="GH"/>
</dbReference>
<evidence type="ECO:0000313" key="9">
    <source>
        <dbReference type="Proteomes" id="UP000016933"/>
    </source>
</evidence>
<keyword evidence="4" id="KW-0732">Signal</keyword>
<organism evidence="8 9">
    <name type="scientific">Dothistroma septosporum (strain NZE10 / CBS 128990)</name>
    <name type="common">Red band needle blight fungus</name>
    <name type="synonym">Mycosphaerella pini</name>
    <dbReference type="NCBI Taxonomy" id="675120"/>
    <lineage>
        <taxon>Eukaryota</taxon>
        <taxon>Fungi</taxon>
        <taxon>Dikarya</taxon>
        <taxon>Ascomycota</taxon>
        <taxon>Pezizomycotina</taxon>
        <taxon>Dothideomycetes</taxon>
        <taxon>Dothideomycetidae</taxon>
        <taxon>Mycosphaerellales</taxon>
        <taxon>Mycosphaerellaceae</taxon>
        <taxon>Dothistroma</taxon>
    </lineage>
</organism>
<comment type="catalytic activity">
    <reaction evidence="1">
        <text>Hydrolysis of terminal, non-reducing beta-D-glucosyl residues with release of beta-D-glucose.</text>
        <dbReference type="EC" id="3.2.1.21"/>
    </reaction>
</comment>
<feature type="region of interest" description="Disordered" evidence="7">
    <location>
        <begin position="1"/>
        <end position="28"/>
    </location>
</feature>
<dbReference type="STRING" id="675120.N1PCL0"/>
<dbReference type="Proteomes" id="UP000016933">
    <property type="component" value="Unassembled WGS sequence"/>
</dbReference>
<dbReference type="OrthoDB" id="2123594at2759"/>
<evidence type="ECO:0000313" key="8">
    <source>
        <dbReference type="EMBL" id="EME40253.1"/>
    </source>
</evidence>
<keyword evidence="5 8" id="KW-0378">Hydrolase</keyword>
<comment type="similarity">
    <text evidence="2">Belongs to the glycosyl hydrolase 3 family.</text>
</comment>
<sequence>MTTLRHRSMPPSNRLRREPRLSDDSPIRQRLNTDGMISYYDYPLGTDLDSTVGLVLSGTVTLKTLKGKIRRILYIKYYLGLFSKPYTPEDIDATAITGMHVPLTLKATRKSILLLEDKNYTLPLNTRDSKLKKMALIGLSSDMLNFGDYSGQFGQHPSVSSSTLRQGFISTLQAANYSMT</sequence>
<dbReference type="InterPro" id="IPR051915">
    <property type="entry name" value="Cellulose_Degrad_GH3"/>
</dbReference>
<keyword evidence="9" id="KW-1185">Reference proteome</keyword>
<dbReference type="GO" id="GO:0009251">
    <property type="term" value="P:glucan catabolic process"/>
    <property type="evidence" value="ECO:0007669"/>
    <property type="project" value="TreeGrafter"/>
</dbReference>
<evidence type="ECO:0000256" key="4">
    <source>
        <dbReference type="ARBA" id="ARBA00022729"/>
    </source>
</evidence>
<evidence type="ECO:0000256" key="5">
    <source>
        <dbReference type="ARBA" id="ARBA00022801"/>
    </source>
</evidence>
<dbReference type="EC" id="3.2.1.21" evidence="3"/>
<evidence type="ECO:0000256" key="1">
    <source>
        <dbReference type="ARBA" id="ARBA00000448"/>
    </source>
</evidence>